<feature type="compositionally biased region" description="Basic and acidic residues" evidence="1">
    <location>
        <begin position="31"/>
        <end position="55"/>
    </location>
</feature>
<accession>A0AAD7PGU2</accession>
<protein>
    <submittedName>
        <fullName evidence="2">Tudor/PWWP/MBT superfamily protein</fullName>
    </submittedName>
</protein>
<dbReference type="KEGG" id="qsa:O6P43_021728"/>
<comment type="caution">
    <text evidence="2">The sequence shown here is derived from an EMBL/GenBank/DDBJ whole genome shotgun (WGS) entry which is preliminary data.</text>
</comment>
<feature type="compositionally biased region" description="Polar residues" evidence="1">
    <location>
        <begin position="14"/>
        <end position="30"/>
    </location>
</feature>
<gene>
    <name evidence="2" type="ORF">O6P43_021728</name>
</gene>
<dbReference type="InterPro" id="IPR052657">
    <property type="entry name" value="PDP_family_Arabidopsis"/>
</dbReference>
<keyword evidence="3" id="KW-1185">Reference proteome</keyword>
<sequence length="317" mass="35676">MEDDLAEVKPIKFPSSTLATDGPCSTSTKRLTPDSKPAKKWLKTDGYEKTGQHSSNLEHVKEKHVKGQESLNQLKSFTAQRTTRNQRHVKFKRRDQDEIGVICSTNLVNDFLKKPKTFSRNAETTMLILKFPPKSILPSISELKAKFIRFGPLHLSDTHISWKSLTCFVAFKCEYDALAAYEHGVRNNFLFGNTYVKYQLHTAKVPDLESHKSGEQLMKQTPEKGPNLTTMSPGGSAQPEMPSKSCMNFSMAYEEDYTTTPTLHASHGNLQKSIPLCYPLPCHGLGVICNYEVDQLVEDCNAQYREAGAINTCIFTF</sequence>
<organism evidence="2 3">
    <name type="scientific">Quillaja saponaria</name>
    <name type="common">Soap bark tree</name>
    <dbReference type="NCBI Taxonomy" id="32244"/>
    <lineage>
        <taxon>Eukaryota</taxon>
        <taxon>Viridiplantae</taxon>
        <taxon>Streptophyta</taxon>
        <taxon>Embryophyta</taxon>
        <taxon>Tracheophyta</taxon>
        <taxon>Spermatophyta</taxon>
        <taxon>Magnoliopsida</taxon>
        <taxon>eudicotyledons</taxon>
        <taxon>Gunneridae</taxon>
        <taxon>Pentapetalae</taxon>
        <taxon>rosids</taxon>
        <taxon>fabids</taxon>
        <taxon>Fabales</taxon>
        <taxon>Quillajaceae</taxon>
        <taxon>Quillaja</taxon>
    </lineage>
</organism>
<dbReference type="PANTHER" id="PTHR10688">
    <property type="entry name" value="PWWP DOMAIN-CONTAINING PROTEIN"/>
    <property type="match status" value="1"/>
</dbReference>
<feature type="region of interest" description="Disordered" evidence="1">
    <location>
        <begin position="1"/>
        <end position="55"/>
    </location>
</feature>
<name>A0AAD7PGU2_QUISA</name>
<feature type="compositionally biased region" description="Basic and acidic residues" evidence="1">
    <location>
        <begin position="1"/>
        <end position="10"/>
    </location>
</feature>
<proteinExistence type="predicted"/>
<feature type="region of interest" description="Disordered" evidence="1">
    <location>
        <begin position="218"/>
        <end position="241"/>
    </location>
</feature>
<dbReference type="PANTHER" id="PTHR10688:SF5">
    <property type="entry name" value="PWWP DOMAIN-CONTAINING PROTEIN 1-RELATED"/>
    <property type="match status" value="1"/>
</dbReference>
<dbReference type="AlphaFoldDB" id="A0AAD7PGU2"/>
<evidence type="ECO:0000313" key="3">
    <source>
        <dbReference type="Proteomes" id="UP001163823"/>
    </source>
</evidence>
<reference evidence="2" key="1">
    <citation type="journal article" date="2023" name="Science">
        <title>Elucidation of the pathway for biosynthesis of saponin adjuvants from the soapbark tree.</title>
        <authorList>
            <person name="Reed J."/>
            <person name="Orme A."/>
            <person name="El-Demerdash A."/>
            <person name="Owen C."/>
            <person name="Martin L.B.B."/>
            <person name="Misra R.C."/>
            <person name="Kikuchi S."/>
            <person name="Rejzek M."/>
            <person name="Martin A.C."/>
            <person name="Harkess A."/>
            <person name="Leebens-Mack J."/>
            <person name="Louveau T."/>
            <person name="Stephenson M.J."/>
            <person name="Osbourn A."/>
        </authorList>
    </citation>
    <scope>NUCLEOTIDE SEQUENCE</scope>
    <source>
        <strain evidence="2">S10</strain>
    </source>
</reference>
<evidence type="ECO:0000256" key="1">
    <source>
        <dbReference type="SAM" id="MobiDB-lite"/>
    </source>
</evidence>
<evidence type="ECO:0000313" key="2">
    <source>
        <dbReference type="EMBL" id="KAJ7955078.1"/>
    </source>
</evidence>
<dbReference type="Proteomes" id="UP001163823">
    <property type="component" value="Chromosome 9"/>
</dbReference>
<dbReference type="EMBL" id="JARAOO010000009">
    <property type="protein sequence ID" value="KAJ7955078.1"/>
    <property type="molecule type" value="Genomic_DNA"/>
</dbReference>